<name>A0A0D0G950_9BACI</name>
<dbReference type="EMBL" id="JXLU01000024">
    <property type="protein sequence ID" value="KIO73752.1"/>
    <property type="molecule type" value="Genomic_DNA"/>
</dbReference>
<accession>A0A0D0G950</accession>
<gene>
    <name evidence="1" type="ORF">B4167_1877</name>
</gene>
<reference evidence="1 2" key="1">
    <citation type="submission" date="2015-01" db="EMBL/GenBank/DDBJ databases">
        <title>Draft Genome Sequences of Four Bacillus thermoamylovorans Strains, Isolated From Food Products.</title>
        <authorList>
            <person name="Krawcyk A.O."/>
            <person name="Berendsen E.M."/>
            <person name="Eijlander R.T."/>
            <person name="de Jong A."/>
            <person name="Wells-Bennik M."/>
            <person name="Kuipers O.P."/>
        </authorList>
    </citation>
    <scope>NUCLEOTIDE SEQUENCE [LARGE SCALE GENOMIC DNA]</scope>
    <source>
        <strain evidence="1 2">B4167</strain>
    </source>
</reference>
<protein>
    <submittedName>
        <fullName evidence="1">Uncharacterized protein</fullName>
    </submittedName>
</protein>
<evidence type="ECO:0000313" key="1">
    <source>
        <dbReference type="EMBL" id="KIO73752.1"/>
    </source>
</evidence>
<evidence type="ECO:0000313" key="2">
    <source>
        <dbReference type="Proteomes" id="UP000032076"/>
    </source>
</evidence>
<sequence length="37" mass="4501">MDHSIDQQPDNENNETKKRMNCFSWRILGDYIYPRGK</sequence>
<proteinExistence type="predicted"/>
<comment type="caution">
    <text evidence="1">The sequence shown here is derived from an EMBL/GenBank/DDBJ whole genome shotgun (WGS) entry which is preliminary data.</text>
</comment>
<organism evidence="1 2">
    <name type="scientific">Caldibacillus thermoamylovorans</name>
    <dbReference type="NCBI Taxonomy" id="35841"/>
    <lineage>
        <taxon>Bacteria</taxon>
        <taxon>Bacillati</taxon>
        <taxon>Bacillota</taxon>
        <taxon>Bacilli</taxon>
        <taxon>Bacillales</taxon>
        <taxon>Bacillaceae</taxon>
        <taxon>Caldibacillus</taxon>
    </lineage>
</organism>
<dbReference type="Proteomes" id="UP000032076">
    <property type="component" value="Unassembled WGS sequence"/>
</dbReference>
<dbReference type="AlphaFoldDB" id="A0A0D0G950"/>